<feature type="compositionally biased region" description="Low complexity" evidence="8">
    <location>
        <begin position="275"/>
        <end position="287"/>
    </location>
</feature>
<feature type="region of interest" description="Disordered" evidence="8">
    <location>
        <begin position="643"/>
        <end position="714"/>
    </location>
</feature>
<feature type="compositionally biased region" description="Low complexity" evidence="8">
    <location>
        <begin position="784"/>
        <end position="811"/>
    </location>
</feature>
<dbReference type="OrthoDB" id="9988102at2759"/>
<keyword evidence="5" id="KW-0234">DNA repair</keyword>
<evidence type="ECO:0000313" key="10">
    <source>
        <dbReference type="EMBL" id="KAF4312847.1"/>
    </source>
</evidence>
<evidence type="ECO:0000256" key="9">
    <source>
        <dbReference type="SAM" id="Phobius"/>
    </source>
</evidence>
<dbReference type="GO" id="GO:0006310">
    <property type="term" value="P:DNA recombination"/>
    <property type="evidence" value="ECO:0007669"/>
    <property type="project" value="UniProtKB-KW"/>
</dbReference>
<keyword evidence="9" id="KW-0472">Membrane</keyword>
<dbReference type="GO" id="GO:0006281">
    <property type="term" value="P:DNA repair"/>
    <property type="evidence" value="ECO:0007669"/>
    <property type="project" value="UniProtKB-KW"/>
</dbReference>
<sequence>MAARELVLLSSSPPRIPDSDIIITPPSLREGFNAHATIEDPNAPQLSPTSPDLPSPTALFRRKPQGLKSGSRAAEIPHGASFGFASAGALVRERRLSLGGEEAQPTRGGDKKDATEEAPKPKKRAQRKAVAADEGEPETKKPRKRNATAEGEGESAPAKKTTKRKKVDTEIHGSASTVLESKVAGKPRKRTMKPALNNSELIKEALSLGTDSTAEVANDGAVKKLQKLKAKANTAQPPTALSADGSISTEPKEAEPQIQKPRKRGTKNAGQDLVSTSKSAAASKATACKPAVRKTSEKTSKHFSRDVSIDTAVVGAQEVQMDVPEQPLDISRAMVRRLSWTPPKDTKSSPDGQSLSNPIETSGSPADALTVSNTKPSFANLLTGFGYSGQASDSPDTAAPRTESGEAFTTRRKLELVEKPQSPVEPPVDKSREPSPEKPEKPQKRKPRTITDLATAAYRPVAPPPVPGETIDPKASAFFAPRSGSESLADPATIPIPKGRKGAARSKSPSKKSKSTAKSKKATKTAAEKLLSPETALLKMDRQDLLFGTSSQLTREDSPTFIRDLQKVLQDSEIVGTQIESVETLHIKPAVSGSGLCLVGRRKGLWGAAARDLDDGILREEEKTASEPDVFVEDSLMILPNAQAKAPSPTQAQPAATLFDGDDMTEERRPALPRPGGDAFDVDAGSLPEAPHMPYADVDHNTGDPTVAAAQPSSDYVDIDENCTQDSLAATFLAAKHSDPHQIEKPTTPRKRKAARDEEWPDIDEIEDSEEEISPSPPRRKKISAASPSLTLSLSQEAPAAESAPAEALAPVSPSRKRKGKNTSHIPKESLEAVCPQITTAVKAAPPSHDPLKPSWYEKMLLYDPIVVEDFTKWLNGKEIRVGVVVPVPKPAKKRGKKKQDEEHDTPSEEESERTEMQELPGWVVQRWCEENNEKDIVSPVPSRNLDLAAGGGGGTIAARMETNCNDVRSASPSTFTLSKGRNNRLSILSTRTSLAERTASPPPSYDGLSGLPAAPLAVGGELRPDHEVSATLDAHLPLTISNKGWSEVESVSKQFLLENLPGWVSSMPEPGDRGSKKTAQQKQLSQLIKAGVRKSHKGLVLRLLRRTPDSDEIADLRLDTGVKREPVIEREAEALPELEAIPASTPVRQVPGIHEAPAEPVVYELPTTVTLMPRQREESSDEQTPEQASTPKAEQDEDISLQPSPTESVLRTLSFGPEEASAWSEPVIDTSDSDHSAPSSIVPTPTKGLSVRHATHRVIKRDNASLGEGKVETRMLPLDVESLNRRLLESTAGAGGKQNLEEDKTSYTDVQQIVPPTISSSSHTKPSQEAKEGTEHAPRGEESLVSKPDVNMDYQKGSGSQPMASTSDASRTDRGSLPGQGPAGSDDHLAIETASSKSSSTPETRRGAEVQEQATTRARLQVPEAPTKLKISTDCGSGSTGPATTSPTAPDPAQGLVALRSPPQEYSRYPRSLSNAQSNGQIFSAASHMHEPGDASQGTVDGSVTLPTLNLPEPDSPGGSLWLPSNIEIRPSPEKTSPLYSLLSHASIAIVSQIRRVAAGIYDAYGPEKPVPKDHVRVRWTCSCGQQLYDDFIERRRGAARELEAYLNRPRAHTSPSSPSTHSAHSSFSEPAQIFSANPSLTPSPATTWGSLGGGDSSPANSYSPTALRSNNPFSVRVGSLPPTRWLLTCADEGQFTPRLSHVDVTETRIRSDRDLAMAVRALYAHANRRWWRRLRLRGLAAVEFVQFEAHRSRVVDIRKAPDMPPKGQGYDFEPHDLVPPVGARYLMHLLAHPEDYDNEFVTYARAPKKRSSRLDVGVGWGIHLVDGFLAGRVWGLVMGFFVLGSSVFAVVWACKRDEDVQGAFGVASWMLTLAVLVVGWAQAAFG</sequence>
<evidence type="ECO:0000256" key="2">
    <source>
        <dbReference type="ARBA" id="ARBA00006661"/>
    </source>
</evidence>
<feature type="region of interest" description="Disordered" evidence="8">
    <location>
        <begin position="1"/>
        <end position="196"/>
    </location>
</feature>
<dbReference type="EMBL" id="WWBZ02000002">
    <property type="protein sequence ID" value="KAF4312847.1"/>
    <property type="molecule type" value="Genomic_DNA"/>
</dbReference>
<feature type="region of interest" description="Disordered" evidence="8">
    <location>
        <begin position="1228"/>
        <end position="1251"/>
    </location>
</feature>
<feature type="region of interest" description="Disordered" evidence="8">
    <location>
        <begin position="734"/>
        <end position="830"/>
    </location>
</feature>
<feature type="region of interest" description="Disordered" evidence="8">
    <location>
        <begin position="226"/>
        <end position="307"/>
    </location>
</feature>
<feature type="compositionally biased region" description="Low complexity" evidence="8">
    <location>
        <begin position="1614"/>
        <end position="1628"/>
    </location>
</feature>
<evidence type="ECO:0000313" key="11">
    <source>
        <dbReference type="Proteomes" id="UP000572817"/>
    </source>
</evidence>
<proteinExistence type="inferred from homology"/>
<keyword evidence="6" id="KW-0539">Nucleus</keyword>
<feature type="transmembrane region" description="Helical" evidence="9">
    <location>
        <begin position="1835"/>
        <end position="1856"/>
    </location>
</feature>
<keyword evidence="11" id="KW-1185">Reference proteome</keyword>
<feature type="compositionally biased region" description="Low complexity" evidence="8">
    <location>
        <begin position="79"/>
        <end position="89"/>
    </location>
</feature>
<evidence type="ECO:0000256" key="4">
    <source>
        <dbReference type="ARBA" id="ARBA00023172"/>
    </source>
</evidence>
<protein>
    <recommendedName>
        <fullName evidence="7">Structure-specific endonuclease subunit SLX4</fullName>
    </recommendedName>
</protein>
<feature type="compositionally biased region" description="Basic and acidic residues" evidence="8">
    <location>
        <begin position="1327"/>
        <end position="1345"/>
    </location>
</feature>
<feature type="compositionally biased region" description="Polar residues" evidence="8">
    <location>
        <begin position="1659"/>
        <end position="1670"/>
    </location>
</feature>
<evidence type="ECO:0000256" key="6">
    <source>
        <dbReference type="ARBA" id="ARBA00023242"/>
    </source>
</evidence>
<accession>A0A8H4J6V5</accession>
<comment type="caution">
    <text evidence="10">The sequence shown here is derived from an EMBL/GenBank/DDBJ whole genome shotgun (WGS) entry which is preliminary data.</text>
</comment>
<dbReference type="GO" id="GO:0033557">
    <property type="term" value="C:Slx1-Slx4 complex"/>
    <property type="evidence" value="ECO:0007669"/>
    <property type="project" value="InterPro"/>
</dbReference>
<feature type="compositionally biased region" description="Polar residues" evidence="8">
    <location>
        <begin position="1394"/>
        <end position="1403"/>
    </location>
</feature>
<comment type="similarity">
    <text evidence="2">Belongs to the SLX4 family.</text>
</comment>
<feature type="compositionally biased region" description="Basic residues" evidence="8">
    <location>
        <begin position="498"/>
        <end position="523"/>
    </location>
</feature>
<feature type="region of interest" description="Disordered" evidence="8">
    <location>
        <begin position="1608"/>
        <end position="1630"/>
    </location>
</feature>
<feature type="compositionally biased region" description="Polar residues" evidence="8">
    <location>
        <begin position="1358"/>
        <end position="1370"/>
    </location>
</feature>
<feature type="region of interest" description="Disordered" evidence="8">
    <location>
        <begin position="1646"/>
        <end position="1670"/>
    </location>
</feature>
<feature type="compositionally biased region" description="Low complexity" evidence="8">
    <location>
        <begin position="1437"/>
        <end position="1454"/>
    </location>
</feature>
<keyword evidence="3" id="KW-0227">DNA damage</keyword>
<feature type="compositionally biased region" description="Basic and acidic residues" evidence="8">
    <location>
        <begin position="427"/>
        <end position="442"/>
    </location>
</feature>
<organism evidence="10 11">
    <name type="scientific">Botryosphaeria dothidea</name>
    <dbReference type="NCBI Taxonomy" id="55169"/>
    <lineage>
        <taxon>Eukaryota</taxon>
        <taxon>Fungi</taxon>
        <taxon>Dikarya</taxon>
        <taxon>Ascomycota</taxon>
        <taxon>Pezizomycotina</taxon>
        <taxon>Dothideomycetes</taxon>
        <taxon>Dothideomycetes incertae sedis</taxon>
        <taxon>Botryosphaeriales</taxon>
        <taxon>Botryosphaeriaceae</taxon>
        <taxon>Botryosphaeria</taxon>
    </lineage>
</organism>
<feature type="compositionally biased region" description="Acidic residues" evidence="8">
    <location>
        <begin position="759"/>
        <end position="773"/>
    </location>
</feature>
<reference evidence="10" key="1">
    <citation type="submission" date="2020-04" db="EMBL/GenBank/DDBJ databases">
        <title>Genome Assembly and Annotation of Botryosphaeria dothidea sdau 11-99, a Latent Pathogen of Apple Fruit Ring Rot in China.</title>
        <authorList>
            <person name="Yu C."/>
            <person name="Diao Y."/>
            <person name="Lu Q."/>
            <person name="Zhao J."/>
            <person name="Cui S."/>
            <person name="Peng C."/>
            <person name="He B."/>
            <person name="Liu H."/>
        </authorList>
    </citation>
    <scope>NUCLEOTIDE SEQUENCE [LARGE SCALE GENOMIC DNA]</scope>
    <source>
        <strain evidence="10">Sdau11-99</strain>
    </source>
</reference>
<feature type="region of interest" description="Disordered" evidence="8">
    <location>
        <begin position="891"/>
        <end position="918"/>
    </location>
</feature>
<feature type="compositionally biased region" description="Basic and acidic residues" evidence="8">
    <location>
        <begin position="294"/>
        <end position="307"/>
    </location>
</feature>
<dbReference type="Proteomes" id="UP000572817">
    <property type="component" value="Unassembled WGS sequence"/>
</dbReference>
<comment type="subcellular location">
    <subcellularLocation>
        <location evidence="1">Nucleus</location>
    </subcellularLocation>
</comment>
<feature type="transmembrane region" description="Helical" evidence="9">
    <location>
        <begin position="1868"/>
        <end position="1887"/>
    </location>
</feature>
<keyword evidence="9" id="KW-1133">Transmembrane helix</keyword>
<dbReference type="InterPro" id="IPR018574">
    <property type="entry name" value="Structure-sp_endonuc_su_Slx4"/>
</dbReference>
<feature type="compositionally biased region" description="Basic and acidic residues" evidence="8">
    <location>
        <begin position="108"/>
        <end position="120"/>
    </location>
</feature>
<feature type="compositionally biased region" description="Polar residues" evidence="8">
    <location>
        <begin position="233"/>
        <end position="249"/>
    </location>
</feature>
<keyword evidence="9" id="KW-0812">Transmembrane</keyword>
<feature type="region of interest" description="Disordered" evidence="8">
    <location>
        <begin position="1174"/>
        <end position="1206"/>
    </location>
</feature>
<evidence type="ECO:0000256" key="5">
    <source>
        <dbReference type="ARBA" id="ARBA00023204"/>
    </source>
</evidence>
<feature type="region of interest" description="Disordered" evidence="8">
    <location>
        <begin position="1291"/>
        <end position="1457"/>
    </location>
</feature>
<evidence type="ECO:0000256" key="7">
    <source>
        <dbReference type="ARBA" id="ARBA00029496"/>
    </source>
</evidence>
<evidence type="ECO:0000256" key="1">
    <source>
        <dbReference type="ARBA" id="ARBA00004123"/>
    </source>
</evidence>
<feature type="compositionally biased region" description="Low complexity" evidence="8">
    <location>
        <begin position="44"/>
        <end position="59"/>
    </location>
</feature>
<gene>
    <name evidence="10" type="ORF">GTA08_BOTSDO11889</name>
</gene>
<name>A0A8H4J6V5_9PEZI</name>
<evidence type="ECO:0000256" key="3">
    <source>
        <dbReference type="ARBA" id="ARBA00022763"/>
    </source>
</evidence>
<dbReference type="GO" id="GO:0006260">
    <property type="term" value="P:DNA replication"/>
    <property type="evidence" value="ECO:0007669"/>
    <property type="project" value="InterPro"/>
</dbReference>
<dbReference type="Pfam" id="PF09494">
    <property type="entry name" value="Slx4"/>
    <property type="match status" value="1"/>
</dbReference>
<feature type="region of interest" description="Disordered" evidence="8">
    <location>
        <begin position="334"/>
        <end position="528"/>
    </location>
</feature>
<feature type="compositionally biased region" description="Polar residues" evidence="8">
    <location>
        <begin position="349"/>
        <end position="377"/>
    </location>
</feature>
<feature type="compositionally biased region" description="Low complexity" evidence="8">
    <location>
        <begin position="643"/>
        <end position="656"/>
    </location>
</feature>
<keyword evidence="4" id="KW-0233">DNA recombination</keyword>
<evidence type="ECO:0000256" key="8">
    <source>
        <dbReference type="SAM" id="MobiDB-lite"/>
    </source>
</evidence>